<keyword evidence="14" id="KW-0675">Receptor</keyword>
<keyword evidence="20" id="KW-1185">Reference proteome</keyword>
<keyword evidence="13" id="KW-0804">Transcription</keyword>
<dbReference type="InterPro" id="IPR001610">
    <property type="entry name" value="PAC"/>
</dbReference>
<keyword evidence="9" id="KW-0157">Chromophore</keyword>
<keyword evidence="11" id="KW-0238">DNA-binding</keyword>
<keyword evidence="8" id="KW-0862">Zinc</keyword>
<feature type="region of interest" description="Disordered" evidence="16">
    <location>
        <begin position="21"/>
        <end position="41"/>
    </location>
</feature>
<evidence type="ECO:0000256" key="11">
    <source>
        <dbReference type="ARBA" id="ARBA00023125"/>
    </source>
</evidence>
<dbReference type="GO" id="GO:0043565">
    <property type="term" value="F:sequence-specific DNA binding"/>
    <property type="evidence" value="ECO:0007669"/>
    <property type="project" value="InterPro"/>
</dbReference>
<dbReference type="PROSITE" id="PS50112">
    <property type="entry name" value="PAS"/>
    <property type="match status" value="2"/>
</dbReference>
<keyword evidence="2" id="KW-0716">Sensory transduction</keyword>
<evidence type="ECO:0000256" key="14">
    <source>
        <dbReference type="ARBA" id="ARBA00023170"/>
    </source>
</evidence>
<evidence type="ECO:0000313" key="20">
    <source>
        <dbReference type="Proteomes" id="UP000184330"/>
    </source>
</evidence>
<feature type="compositionally biased region" description="Low complexity" evidence="16">
    <location>
        <begin position="980"/>
        <end position="992"/>
    </location>
</feature>
<evidence type="ECO:0000256" key="7">
    <source>
        <dbReference type="ARBA" id="ARBA00022771"/>
    </source>
</evidence>
<feature type="domain" description="PAS" evidence="17">
    <location>
        <begin position="560"/>
        <end position="623"/>
    </location>
</feature>
<evidence type="ECO:0000256" key="16">
    <source>
        <dbReference type="SAM" id="MobiDB-lite"/>
    </source>
</evidence>
<gene>
    <name evidence="19" type="ORF">PAC_14209</name>
</gene>
<evidence type="ECO:0000256" key="13">
    <source>
        <dbReference type="ARBA" id="ARBA00023163"/>
    </source>
</evidence>
<dbReference type="FunFam" id="3.30.450.20:FF:000064">
    <property type="entry name" value="Vivid PAS protein VVD"/>
    <property type="match status" value="1"/>
</dbReference>
<evidence type="ECO:0000256" key="10">
    <source>
        <dbReference type="ARBA" id="ARBA00023015"/>
    </source>
</evidence>
<evidence type="ECO:0000256" key="9">
    <source>
        <dbReference type="ARBA" id="ARBA00022991"/>
    </source>
</evidence>
<dbReference type="PANTHER" id="PTHR47429:SF7">
    <property type="entry name" value="GATA-FACTOR"/>
    <property type="match status" value="1"/>
</dbReference>
<dbReference type="GO" id="GO:0009881">
    <property type="term" value="F:photoreceptor activity"/>
    <property type="evidence" value="ECO:0007669"/>
    <property type="project" value="UniProtKB-KW"/>
</dbReference>
<dbReference type="Gene3D" id="3.30.450.20">
    <property type="entry name" value="PAS domain"/>
    <property type="match status" value="3"/>
</dbReference>
<dbReference type="InterPro" id="IPR013655">
    <property type="entry name" value="PAS_fold_3"/>
</dbReference>
<dbReference type="PANTHER" id="PTHR47429">
    <property type="entry name" value="PROTEIN TWIN LOV 1"/>
    <property type="match status" value="1"/>
</dbReference>
<dbReference type="Pfam" id="PF00320">
    <property type="entry name" value="GATA"/>
    <property type="match status" value="1"/>
</dbReference>
<dbReference type="SMART" id="SM00091">
    <property type="entry name" value="PAS"/>
    <property type="match status" value="3"/>
</dbReference>
<feature type="compositionally biased region" description="Polar residues" evidence="16">
    <location>
        <begin position="963"/>
        <end position="972"/>
    </location>
</feature>
<keyword evidence="1" id="KW-0600">Photoreceptor protein</keyword>
<dbReference type="PROSITE" id="PS00344">
    <property type="entry name" value="GATA_ZN_FINGER_1"/>
    <property type="match status" value="1"/>
</dbReference>
<keyword evidence="3" id="KW-0285">Flavoprotein</keyword>
<evidence type="ECO:0000256" key="4">
    <source>
        <dbReference type="ARBA" id="ARBA00022643"/>
    </source>
</evidence>
<dbReference type="CDD" id="cd00130">
    <property type="entry name" value="PAS"/>
    <property type="match status" value="3"/>
</dbReference>
<dbReference type="GO" id="GO:0005634">
    <property type="term" value="C:nucleus"/>
    <property type="evidence" value="ECO:0007669"/>
    <property type="project" value="TreeGrafter"/>
</dbReference>
<evidence type="ECO:0000256" key="15">
    <source>
        <dbReference type="PROSITE-ProRule" id="PRU00094"/>
    </source>
</evidence>
<dbReference type="SMART" id="SM00086">
    <property type="entry name" value="PAC"/>
    <property type="match status" value="2"/>
</dbReference>
<dbReference type="InterPro" id="IPR013088">
    <property type="entry name" value="Znf_NHR/GATA"/>
</dbReference>
<name>A0A1L7XH09_9HELO</name>
<evidence type="ECO:0000256" key="3">
    <source>
        <dbReference type="ARBA" id="ARBA00022630"/>
    </source>
</evidence>
<dbReference type="PROSITE" id="PS50114">
    <property type="entry name" value="GATA_ZN_FINGER_2"/>
    <property type="match status" value="1"/>
</dbReference>
<protein>
    <submittedName>
        <fullName evidence="19">Related to white collar 1 protein</fullName>
    </submittedName>
</protein>
<reference evidence="19 20" key="1">
    <citation type="submission" date="2016-03" db="EMBL/GenBank/DDBJ databases">
        <authorList>
            <person name="Ploux O."/>
        </authorList>
    </citation>
    <scope>NUCLEOTIDE SEQUENCE [LARGE SCALE GENOMIC DNA]</scope>
    <source>
        <strain evidence="19 20">UAMH 11012</strain>
    </source>
</reference>
<feature type="domain" description="GATA-type" evidence="18">
    <location>
        <begin position="923"/>
        <end position="956"/>
    </location>
</feature>
<keyword evidence="12" id="KW-0010">Activator</keyword>
<dbReference type="InterPro" id="IPR035965">
    <property type="entry name" value="PAS-like_dom_sf"/>
</dbReference>
<organism evidence="19 20">
    <name type="scientific">Phialocephala subalpina</name>
    <dbReference type="NCBI Taxonomy" id="576137"/>
    <lineage>
        <taxon>Eukaryota</taxon>
        <taxon>Fungi</taxon>
        <taxon>Dikarya</taxon>
        <taxon>Ascomycota</taxon>
        <taxon>Pezizomycotina</taxon>
        <taxon>Leotiomycetes</taxon>
        <taxon>Helotiales</taxon>
        <taxon>Mollisiaceae</taxon>
        <taxon>Phialocephala</taxon>
        <taxon>Phialocephala fortinii species complex</taxon>
    </lineage>
</organism>
<evidence type="ECO:0000256" key="5">
    <source>
        <dbReference type="ARBA" id="ARBA00022723"/>
    </source>
</evidence>
<dbReference type="SMART" id="SM00401">
    <property type="entry name" value="ZnF_GATA"/>
    <property type="match status" value="1"/>
</dbReference>
<accession>A0A1L7XH09</accession>
<keyword evidence="4" id="KW-0288">FMN</keyword>
<proteinExistence type="predicted"/>
<dbReference type="Pfam" id="PF08447">
    <property type="entry name" value="PAS_3"/>
    <property type="match status" value="1"/>
</dbReference>
<feature type="domain" description="PAS" evidence="17">
    <location>
        <begin position="690"/>
        <end position="742"/>
    </location>
</feature>
<dbReference type="InterPro" id="IPR000014">
    <property type="entry name" value="PAS"/>
</dbReference>
<sequence length="1065" mass="116371">MNNFFGTQYSQEDLQRQVAQRRNRNVPARTSSMSMVPNGSGTQMDDGAMDMTGMMGGGDSLDDIIIQNNNEMRRQSIPQGYSNQDIDRRASMMEFGSGNGNLNGYQFGQSPPAPSDPNMRRQSAGELDIAAGFPDMSNMSRAMNMAGQPMGFSSSMQGQGSLTINTNSPYPTMSPDMMGNMMGYAPMGMEGMSEEDPNVMNSNAMNMFSPTQFSQQYGPPNMNMEPMAPDYMMQANIGQNNPPQRSSIHVETTNDGLPNMPSIPITDGTTVASPTTMNMNQSMVSYASPVTTSMPQPLPTPDASFNTSLPTEQALVVAQLNEIGPAIKQEPKKPNYNGIYSTSGFDMLGALMKVVTRKNPEIELGKVDLSCAFVVCDVTQYDCPIIYISDIFEALTGYNKHEIKGQNCRFLQSPEGKVEAGAERKFSNSNDAYYLKNRIEQRKEAQRSIINYRKGGQPFTNLLTMIPITGEDDASIKYYVGFQVDVLVKPTALDGGKNSGGHYTIDYSQDSLPKYIWQPPERRPADGGQTVSRDDVSTVLNAVNTNTESELTKRMWDKVLLENTDDVVHVLSLKGLFLYLSPSSRRVLEYDASELVGTALSSVCHPSDIVPVTRELKDTSTGASVNVVFRIRRKKSGYTWFESHGSLCVEQGKGRKCIILVGRERPVYAIHRRDIDAAGGIGENEMWTKLSTSGMFLFVSSNVRTLLDRSPDDLIGTSVQALMRAESRVEFSRSLEKARTGKRVTHKHDILNRKGLVLQAQTTLYPGDASEGQKPTFLVAQTRLLKSSRNVAPAVATPNSSSSMSPMVRMDQFSEESTPMSVPSNMSNMSNMSSAGKELVTTNPSTAITVPGVISQAGGSGLPIGSQDLALASEDNIFDELKTTRCTSWQFELRQMEKSNRLLAEELAALISNKKKRKRRKGNNPARDCANCHTRVTPEWRRGPSGQRDLCNSCGLRWAKQTGRVSPRTSTRGGDASKQSASHSTSPVHSSPLHQEVAQGKSSDPSGQALNPNLNLNKGDGAAVPGSLGGRSTAESMPIHKPSLGFREGGQRGITNIDERDERGA</sequence>
<evidence type="ECO:0000313" key="19">
    <source>
        <dbReference type="EMBL" id="CZR64311.1"/>
    </source>
</evidence>
<keyword evidence="7 15" id="KW-0863">Zinc-finger</keyword>
<evidence type="ECO:0000259" key="18">
    <source>
        <dbReference type="PROSITE" id="PS50114"/>
    </source>
</evidence>
<evidence type="ECO:0000256" key="8">
    <source>
        <dbReference type="ARBA" id="ARBA00022833"/>
    </source>
</evidence>
<dbReference type="SUPFAM" id="SSF57716">
    <property type="entry name" value="Glucocorticoid receptor-like (DNA-binding domain)"/>
    <property type="match status" value="1"/>
</dbReference>
<keyword evidence="6" id="KW-0677">Repeat</keyword>
<dbReference type="GO" id="GO:0006355">
    <property type="term" value="P:regulation of DNA-templated transcription"/>
    <property type="evidence" value="ECO:0007669"/>
    <property type="project" value="InterPro"/>
</dbReference>
<dbReference type="InterPro" id="IPR000679">
    <property type="entry name" value="Znf_GATA"/>
</dbReference>
<feature type="region of interest" description="Disordered" evidence="16">
    <location>
        <begin position="961"/>
        <end position="1065"/>
    </location>
</feature>
<dbReference type="GO" id="GO:0008270">
    <property type="term" value="F:zinc ion binding"/>
    <property type="evidence" value="ECO:0007669"/>
    <property type="project" value="UniProtKB-KW"/>
</dbReference>
<evidence type="ECO:0000256" key="1">
    <source>
        <dbReference type="ARBA" id="ARBA00022543"/>
    </source>
</evidence>
<dbReference type="CDD" id="cd00202">
    <property type="entry name" value="ZnF_GATA"/>
    <property type="match status" value="1"/>
</dbReference>
<feature type="compositionally biased region" description="Polar residues" evidence="16">
    <location>
        <begin position="1000"/>
        <end position="1016"/>
    </location>
</feature>
<dbReference type="Pfam" id="PF13426">
    <property type="entry name" value="PAS_9"/>
    <property type="match status" value="2"/>
</dbReference>
<keyword evidence="5" id="KW-0479">Metal-binding</keyword>
<keyword evidence="10" id="KW-0805">Transcription regulation</keyword>
<dbReference type="Proteomes" id="UP000184330">
    <property type="component" value="Unassembled WGS sequence"/>
</dbReference>
<dbReference type="Gene3D" id="3.30.50.10">
    <property type="entry name" value="Erythroid Transcription Factor GATA-1, subunit A"/>
    <property type="match status" value="1"/>
</dbReference>
<evidence type="ECO:0000256" key="2">
    <source>
        <dbReference type="ARBA" id="ARBA00022606"/>
    </source>
</evidence>
<dbReference type="SUPFAM" id="SSF55785">
    <property type="entry name" value="PYP-like sensor domain (PAS domain)"/>
    <property type="match status" value="3"/>
</dbReference>
<dbReference type="STRING" id="576137.A0A1L7XH09"/>
<evidence type="ECO:0000259" key="17">
    <source>
        <dbReference type="PROSITE" id="PS50112"/>
    </source>
</evidence>
<dbReference type="EMBL" id="FJOG01000026">
    <property type="protein sequence ID" value="CZR64311.1"/>
    <property type="molecule type" value="Genomic_DNA"/>
</dbReference>
<evidence type="ECO:0000256" key="6">
    <source>
        <dbReference type="ARBA" id="ARBA00022737"/>
    </source>
</evidence>
<dbReference type="OrthoDB" id="447251at2759"/>
<dbReference type="FunFam" id="3.30.450.20:FF:000063">
    <property type="entry name" value="White collar 1 protein"/>
    <property type="match status" value="1"/>
</dbReference>
<feature type="compositionally biased region" description="Polar residues" evidence="16">
    <location>
        <begin position="28"/>
        <end position="41"/>
    </location>
</feature>
<dbReference type="AlphaFoldDB" id="A0A1L7XH09"/>
<evidence type="ECO:0000256" key="12">
    <source>
        <dbReference type="ARBA" id="ARBA00023159"/>
    </source>
</evidence>